<dbReference type="SUPFAM" id="SSF53649">
    <property type="entry name" value="Alkaline phosphatase-like"/>
    <property type="match status" value="1"/>
</dbReference>
<name>A0A934RS55_9BACT</name>
<comment type="similarity">
    <text evidence="1">Belongs to the sulfatase family.</text>
</comment>
<dbReference type="InterPro" id="IPR024607">
    <property type="entry name" value="Sulfatase_CS"/>
</dbReference>
<gene>
    <name evidence="7" type="ORF">JIN87_03320</name>
</gene>
<evidence type="ECO:0000259" key="6">
    <source>
        <dbReference type="Pfam" id="PF00884"/>
    </source>
</evidence>
<keyword evidence="4" id="KW-0106">Calcium</keyword>
<keyword evidence="8" id="KW-1185">Reference proteome</keyword>
<evidence type="ECO:0000256" key="3">
    <source>
        <dbReference type="ARBA" id="ARBA00022801"/>
    </source>
</evidence>
<evidence type="ECO:0000256" key="1">
    <source>
        <dbReference type="ARBA" id="ARBA00008779"/>
    </source>
</evidence>
<dbReference type="CDD" id="cd16145">
    <property type="entry name" value="ARS_like"/>
    <property type="match status" value="1"/>
</dbReference>
<proteinExistence type="inferred from homology"/>
<feature type="compositionally biased region" description="Basic and acidic residues" evidence="5">
    <location>
        <begin position="480"/>
        <end position="490"/>
    </location>
</feature>
<dbReference type="InterPro" id="IPR050738">
    <property type="entry name" value="Sulfatase"/>
</dbReference>
<dbReference type="Pfam" id="PF00884">
    <property type="entry name" value="Sulfatase"/>
    <property type="match status" value="1"/>
</dbReference>
<dbReference type="Gene3D" id="3.30.1120.10">
    <property type="match status" value="1"/>
</dbReference>
<dbReference type="PROSITE" id="PS00523">
    <property type="entry name" value="SULFATASE_1"/>
    <property type="match status" value="1"/>
</dbReference>
<evidence type="ECO:0000313" key="8">
    <source>
        <dbReference type="Proteomes" id="UP000617628"/>
    </source>
</evidence>
<dbReference type="InterPro" id="IPR017850">
    <property type="entry name" value="Alkaline_phosphatase_core_sf"/>
</dbReference>
<sequence length="490" mass="54771">MDTFRSLTSLLFASLVLVQSGFSSERKSELPNIIYILADDLGYGDLSCFGQEKFETPNIDRMAREGMLFTQHYSGSSVCAPSRSSLMTGLHTGHTQVRGNKEIQPEGQEPLRGEWVTVAEALQEVGYVTGAFGKWGLGFPGSEGDPLNQGFDVFYGFNCQRLGHHYYPHHLWDNDQKVILEKNAGNKTGTYAPTIIHDRTLEFIEDNKDQPFFCYVPSIIPHAELYAPEEYMEKYRGKLLPELDYDGVDDGPTFRQGPYGSQPESHAAFAAMIDLLDHQVGEIRAKVEELGIAENTLIIFTSDNGAHREGGADPDYFNSSGELRGTKRDLYEGGIRVPMVAYWPGKVAAGQTSEHISAFWDMYPTFAAMTGAKVPAEIDGLSMLPTLLGDGQQEQHKYLYWEFHEKGGRVALRKGDWKAVRYNVATKPNSPMELYNLAEDIGETRNVASSYPEIARDLAKLIKKARVPSDEPKFNFPNPKDYKAYDAGKK</sequence>
<evidence type="ECO:0000256" key="2">
    <source>
        <dbReference type="ARBA" id="ARBA00022723"/>
    </source>
</evidence>
<dbReference type="EMBL" id="JAENIL010000004">
    <property type="protein sequence ID" value="MBK1875882.1"/>
    <property type="molecule type" value="Genomic_DNA"/>
</dbReference>
<dbReference type="RefSeq" id="WP_200354097.1">
    <property type="nucleotide sequence ID" value="NZ_JAENIL010000004.1"/>
</dbReference>
<dbReference type="InterPro" id="IPR000917">
    <property type="entry name" value="Sulfatase_N"/>
</dbReference>
<evidence type="ECO:0000256" key="5">
    <source>
        <dbReference type="SAM" id="MobiDB-lite"/>
    </source>
</evidence>
<keyword evidence="2" id="KW-0479">Metal-binding</keyword>
<evidence type="ECO:0000313" key="7">
    <source>
        <dbReference type="EMBL" id="MBK1875882.1"/>
    </source>
</evidence>
<dbReference type="Proteomes" id="UP000617628">
    <property type="component" value="Unassembled WGS sequence"/>
</dbReference>
<dbReference type="GO" id="GO:0004065">
    <property type="term" value="F:arylsulfatase activity"/>
    <property type="evidence" value="ECO:0007669"/>
    <property type="project" value="TreeGrafter"/>
</dbReference>
<protein>
    <submittedName>
        <fullName evidence="7">Arylsulfatase</fullName>
    </submittedName>
</protein>
<comment type="caution">
    <text evidence="7">The sequence shown here is derived from an EMBL/GenBank/DDBJ whole genome shotgun (WGS) entry which is preliminary data.</text>
</comment>
<feature type="region of interest" description="Disordered" evidence="5">
    <location>
        <begin position="469"/>
        <end position="490"/>
    </location>
</feature>
<accession>A0A934RS55</accession>
<keyword evidence="3" id="KW-0378">Hydrolase</keyword>
<dbReference type="AlphaFoldDB" id="A0A934RS55"/>
<dbReference type="Gene3D" id="3.40.720.10">
    <property type="entry name" value="Alkaline Phosphatase, subunit A"/>
    <property type="match status" value="1"/>
</dbReference>
<dbReference type="GO" id="GO:0046872">
    <property type="term" value="F:metal ion binding"/>
    <property type="evidence" value="ECO:0007669"/>
    <property type="project" value="UniProtKB-KW"/>
</dbReference>
<dbReference type="PANTHER" id="PTHR42693">
    <property type="entry name" value="ARYLSULFATASE FAMILY MEMBER"/>
    <property type="match status" value="1"/>
</dbReference>
<feature type="domain" description="Sulfatase N-terminal" evidence="6">
    <location>
        <begin position="31"/>
        <end position="371"/>
    </location>
</feature>
<dbReference type="PANTHER" id="PTHR42693:SF53">
    <property type="entry name" value="ENDO-4-O-SULFATASE"/>
    <property type="match status" value="1"/>
</dbReference>
<evidence type="ECO:0000256" key="4">
    <source>
        <dbReference type="ARBA" id="ARBA00022837"/>
    </source>
</evidence>
<organism evidence="7 8">
    <name type="scientific">Pelagicoccus mobilis</name>
    <dbReference type="NCBI Taxonomy" id="415221"/>
    <lineage>
        <taxon>Bacteria</taxon>
        <taxon>Pseudomonadati</taxon>
        <taxon>Verrucomicrobiota</taxon>
        <taxon>Opitutia</taxon>
        <taxon>Puniceicoccales</taxon>
        <taxon>Pelagicoccaceae</taxon>
        <taxon>Pelagicoccus</taxon>
    </lineage>
</organism>
<reference evidence="7" key="1">
    <citation type="submission" date="2021-01" db="EMBL/GenBank/DDBJ databases">
        <title>Modified the classification status of verrucomicrobia.</title>
        <authorList>
            <person name="Feng X."/>
        </authorList>
    </citation>
    <scope>NUCLEOTIDE SEQUENCE</scope>
    <source>
        <strain evidence="7">KCTC 13126</strain>
    </source>
</reference>